<dbReference type="EMBL" id="CP079216">
    <property type="protein sequence ID" value="QXT62852.1"/>
    <property type="molecule type" value="Genomic_DNA"/>
</dbReference>
<evidence type="ECO:0000256" key="5">
    <source>
        <dbReference type="ARBA" id="ARBA00023027"/>
    </source>
</evidence>
<dbReference type="RefSeq" id="WP_219082120.1">
    <property type="nucleotide sequence ID" value="NZ_CP079216.1"/>
</dbReference>
<organism evidence="8 9">
    <name type="scientific">Tessaracoccus palaemonis</name>
    <dbReference type="NCBI Taxonomy" id="2829499"/>
    <lineage>
        <taxon>Bacteria</taxon>
        <taxon>Bacillati</taxon>
        <taxon>Actinomycetota</taxon>
        <taxon>Actinomycetes</taxon>
        <taxon>Propionibacteriales</taxon>
        <taxon>Propionibacteriaceae</taxon>
        <taxon>Tessaracoccus</taxon>
    </lineage>
</organism>
<dbReference type="Pfam" id="PF07992">
    <property type="entry name" value="Pyr_redox_2"/>
    <property type="match status" value="1"/>
</dbReference>
<evidence type="ECO:0000259" key="7">
    <source>
        <dbReference type="Pfam" id="PF14721"/>
    </source>
</evidence>
<feature type="domain" description="FAD/NAD(P)-binding" evidence="6">
    <location>
        <begin position="7"/>
        <end position="301"/>
    </location>
</feature>
<dbReference type="InterPro" id="IPR050446">
    <property type="entry name" value="FAD-oxidoreductase/Apoptosis"/>
</dbReference>
<evidence type="ECO:0000256" key="1">
    <source>
        <dbReference type="ARBA" id="ARBA00001974"/>
    </source>
</evidence>
<reference evidence="8 9" key="1">
    <citation type="submission" date="2021-07" db="EMBL/GenBank/DDBJ databases">
        <title>complete genome sequencing of Tessaracoccus sp.J1M15.</title>
        <authorList>
            <person name="Bae J.-W."/>
            <person name="Kim D.-y."/>
        </authorList>
    </citation>
    <scope>NUCLEOTIDE SEQUENCE [LARGE SCALE GENOMIC DNA]</scope>
    <source>
        <strain evidence="8 9">J1M15</strain>
    </source>
</reference>
<proteinExistence type="predicted"/>
<comment type="cofactor">
    <cofactor evidence="1">
        <name>FAD</name>
        <dbReference type="ChEBI" id="CHEBI:57692"/>
    </cofactor>
</comment>
<feature type="domain" description="Mitochondrial apoptosis-inducing factor C-terminal" evidence="7">
    <location>
        <begin position="304"/>
        <end position="351"/>
    </location>
</feature>
<evidence type="ECO:0000256" key="3">
    <source>
        <dbReference type="ARBA" id="ARBA00022827"/>
    </source>
</evidence>
<sequence length="407" mass="43657">MTHSERFDHLIVGAGVAAAAAARAIRERDPSASVGIIGREPDGPYYRPNLSKSLWLDDSTSLDDGWLLGDDDGVELITGVAATRLHPQTQVVSLSNAEQIGYGQLLLATGASPRTLPTLPPGDRVFYYRTVDDYRRLRDVAQPGSKAVVVGGGYIGAELAAALASNDVAVTLVIPTRTVQSNLFPPDLAKRVTETFRSRGVTVKAGARVMSGTATDDGGVRLETEAGATLTADYVVFGIGVTPNIKLAECAGLKTDGGIVVDEYLSTSVPGIWAAGDVAHYPDALLEMRRVEHVDNAEHQGARAGRNMVAATRRKTLKAYNYTPIFWSDLFDYGYEAVGEIDSSYATVEDFTPDLSSGVIYYLLDGHVRGVLLWNVWESTDKAKKLIGDTSARSIRASELKGRIPLG</sequence>
<dbReference type="Proteomes" id="UP000824504">
    <property type="component" value="Chromosome"/>
</dbReference>
<keyword evidence="2" id="KW-0285">Flavoprotein</keyword>
<name>A0ABX8SK85_9ACTN</name>
<dbReference type="InterPro" id="IPR029324">
    <property type="entry name" value="AIF_C"/>
</dbReference>
<gene>
    <name evidence="8" type="ORF">KDB89_14180</name>
</gene>
<dbReference type="Pfam" id="PF14721">
    <property type="entry name" value="AIF_C"/>
    <property type="match status" value="1"/>
</dbReference>
<keyword evidence="5" id="KW-0520">NAD</keyword>
<evidence type="ECO:0000256" key="4">
    <source>
        <dbReference type="ARBA" id="ARBA00023002"/>
    </source>
</evidence>
<dbReference type="SMART" id="SM01353">
    <property type="entry name" value="AIF_C"/>
    <property type="match status" value="1"/>
</dbReference>
<evidence type="ECO:0000313" key="9">
    <source>
        <dbReference type="Proteomes" id="UP000824504"/>
    </source>
</evidence>
<keyword evidence="3" id="KW-0274">FAD</keyword>
<dbReference type="PANTHER" id="PTHR43557">
    <property type="entry name" value="APOPTOSIS-INDUCING FACTOR 1"/>
    <property type="match status" value="1"/>
</dbReference>
<accession>A0ABX8SK85</accession>
<keyword evidence="4" id="KW-0560">Oxidoreductase</keyword>
<evidence type="ECO:0000259" key="6">
    <source>
        <dbReference type="Pfam" id="PF07992"/>
    </source>
</evidence>
<evidence type="ECO:0000256" key="2">
    <source>
        <dbReference type="ARBA" id="ARBA00022630"/>
    </source>
</evidence>
<protein>
    <submittedName>
        <fullName evidence="8">FAD-dependent oxidoreductase</fullName>
    </submittedName>
</protein>
<keyword evidence="9" id="KW-1185">Reference proteome</keyword>
<dbReference type="PANTHER" id="PTHR43557:SF4">
    <property type="entry name" value="APOPTOSIS-INDUCING FACTOR 1, MITOCHONDRIAL"/>
    <property type="match status" value="1"/>
</dbReference>
<evidence type="ECO:0000313" key="8">
    <source>
        <dbReference type="EMBL" id="QXT62852.1"/>
    </source>
</evidence>
<dbReference type="InterPro" id="IPR023753">
    <property type="entry name" value="FAD/NAD-binding_dom"/>
</dbReference>